<name>A0A6P8NFW8_9HYME</name>
<proteinExistence type="predicted"/>
<dbReference type="RefSeq" id="XP_033313360.1">
    <property type="nucleotide sequence ID" value="XM_033457469.1"/>
</dbReference>
<dbReference type="GeneID" id="117212567"/>
<sequence length="349" mass="40681">MNKKLQQLKTAWKYMKSYLQPSELDSNNEEENIINERSRPGQKRKKLSLTAERKTYVKKQRIETGLDETVWKELDASSKSGRTPVHNIFRGASGPTGYAKRHIMKGQIKTAFYPIIDHRIRDRIMKRTKEEAFRVSGTKWELDTTKLDAFIALLYARGAYQANNLDVSYLWNKIWGPAFFSKAMSRNDFTEIIKFIRFDKKSERSQRLQINKFAMVSTVWDRFIENSQNCYKPGTYITVDEQLFPSKTRCRFTQYMSNKPDKFGIKFWLACDVNSKYTINVFPYLGKDKKRENSISLGEFVALKLMELFTGCGRNLTTDNFFTSASLATKLHAKKLQSLEQFVKINGNC</sequence>
<dbReference type="PANTHER" id="PTHR46599">
    <property type="entry name" value="PIGGYBAC TRANSPOSABLE ELEMENT-DERIVED PROTEIN 4"/>
    <property type="match status" value="1"/>
</dbReference>
<feature type="domain" description="PiggyBac transposable element-derived protein" evidence="2">
    <location>
        <begin position="111"/>
        <end position="337"/>
    </location>
</feature>
<dbReference type="Proteomes" id="UP000515164">
    <property type="component" value="Unplaced"/>
</dbReference>
<feature type="region of interest" description="Disordered" evidence="1">
    <location>
        <begin position="23"/>
        <end position="45"/>
    </location>
</feature>
<dbReference type="Pfam" id="PF13843">
    <property type="entry name" value="DDE_Tnp_1_7"/>
    <property type="match status" value="1"/>
</dbReference>
<evidence type="ECO:0000256" key="1">
    <source>
        <dbReference type="SAM" id="MobiDB-lite"/>
    </source>
</evidence>
<evidence type="ECO:0000313" key="3">
    <source>
        <dbReference type="Proteomes" id="UP000515164"/>
    </source>
</evidence>
<gene>
    <name evidence="4" type="primary">LOC117212567</name>
</gene>
<dbReference type="AlphaFoldDB" id="A0A6P8NFW8"/>
<dbReference type="PANTHER" id="PTHR46599:SF6">
    <property type="entry name" value="DUAL SPECIFICITY PHOSPHATASE 26"/>
    <property type="match status" value="1"/>
</dbReference>
<protein>
    <submittedName>
        <fullName evidence="4">Uncharacterized protein LOC117212567</fullName>
    </submittedName>
</protein>
<evidence type="ECO:0000313" key="4">
    <source>
        <dbReference type="RefSeq" id="XP_033313360.1"/>
    </source>
</evidence>
<reference evidence="4" key="1">
    <citation type="submission" date="2025-08" db="UniProtKB">
        <authorList>
            <consortium name="RefSeq"/>
        </authorList>
    </citation>
    <scope>IDENTIFICATION</scope>
    <source>
        <tissue evidence="4">Muscle</tissue>
    </source>
</reference>
<evidence type="ECO:0000259" key="2">
    <source>
        <dbReference type="Pfam" id="PF13843"/>
    </source>
</evidence>
<accession>A0A6P8NFW8</accession>
<organism evidence="3 4">
    <name type="scientific">Bombus bifarius</name>
    <dbReference type="NCBI Taxonomy" id="103933"/>
    <lineage>
        <taxon>Eukaryota</taxon>
        <taxon>Metazoa</taxon>
        <taxon>Ecdysozoa</taxon>
        <taxon>Arthropoda</taxon>
        <taxon>Hexapoda</taxon>
        <taxon>Insecta</taxon>
        <taxon>Pterygota</taxon>
        <taxon>Neoptera</taxon>
        <taxon>Endopterygota</taxon>
        <taxon>Hymenoptera</taxon>
        <taxon>Apocrita</taxon>
        <taxon>Aculeata</taxon>
        <taxon>Apoidea</taxon>
        <taxon>Anthophila</taxon>
        <taxon>Apidae</taxon>
        <taxon>Bombus</taxon>
        <taxon>Pyrobombus</taxon>
    </lineage>
</organism>
<dbReference type="KEGG" id="bbif:117212567"/>
<keyword evidence="3" id="KW-1185">Reference proteome</keyword>
<dbReference type="InterPro" id="IPR029526">
    <property type="entry name" value="PGBD"/>
</dbReference>